<feature type="transmembrane region" description="Helical" evidence="8">
    <location>
        <begin position="245"/>
        <end position="264"/>
    </location>
</feature>
<keyword evidence="11" id="KW-1185">Reference proteome</keyword>
<comment type="caution">
    <text evidence="10">The sequence shown here is derived from an EMBL/GenBank/DDBJ whole genome shotgun (WGS) entry which is preliminary data.</text>
</comment>
<evidence type="ECO:0000313" key="10">
    <source>
        <dbReference type="EMBL" id="TDS82958.1"/>
    </source>
</evidence>
<evidence type="ECO:0000256" key="4">
    <source>
        <dbReference type="ARBA" id="ARBA00022692"/>
    </source>
</evidence>
<dbReference type="InterPro" id="IPR050638">
    <property type="entry name" value="AA-Vitamin_Transporters"/>
</dbReference>
<evidence type="ECO:0000256" key="7">
    <source>
        <dbReference type="SAM" id="MobiDB-lite"/>
    </source>
</evidence>
<keyword evidence="5 8" id="KW-1133">Transmembrane helix</keyword>
<evidence type="ECO:0000256" key="8">
    <source>
        <dbReference type="SAM" id="Phobius"/>
    </source>
</evidence>
<keyword evidence="4 8" id="KW-0812">Transmembrane</keyword>
<feature type="transmembrane region" description="Helical" evidence="8">
    <location>
        <begin position="5"/>
        <end position="24"/>
    </location>
</feature>
<evidence type="ECO:0000256" key="2">
    <source>
        <dbReference type="ARBA" id="ARBA00007362"/>
    </source>
</evidence>
<sequence length="315" mass="33818">MLPYLLMIMVVIFYAGNILVGEALNDLPPLTIAFARLAVAFLCLAPLAARTAWRSRALFLHEWKPLLLLTLTGVAFFNTFIYAALQFTSSTNVSVLETLIPALTLALSALVLRERLRILQWSGLALSILGALWVITDGQIFAVTQLQWNIGDGIMLGAVASWAVYSIAVTRYLSLFPTFGVLLVMTGLAAMILAPLVALEWMVLGPPAFSPTEHLPGLLYLGVFPGLLALLFYNRAVQQLGAARASSFLNFLPVATMAGAVLWLDAELTPAKVTGALVVVLGVSITTRAGRRPSPRPSPAPGSAHPSSPNETLRN</sequence>
<keyword evidence="6 8" id="KW-0472">Membrane</keyword>
<dbReference type="InterPro" id="IPR000620">
    <property type="entry name" value="EamA_dom"/>
</dbReference>
<name>A0A4R7FW66_9MICC</name>
<dbReference type="InterPro" id="IPR037185">
    <property type="entry name" value="EmrE-like"/>
</dbReference>
<evidence type="ECO:0000256" key="1">
    <source>
        <dbReference type="ARBA" id="ARBA00004651"/>
    </source>
</evidence>
<reference evidence="10 11" key="1">
    <citation type="submission" date="2019-03" db="EMBL/GenBank/DDBJ databases">
        <title>Genomic Encyclopedia of Type Strains, Phase III (KMG-III): the genomes of soil and plant-associated and newly described type strains.</title>
        <authorList>
            <person name="Whitman W."/>
        </authorList>
    </citation>
    <scope>NUCLEOTIDE SEQUENCE [LARGE SCALE GENOMIC DNA]</scope>
    <source>
        <strain evidence="10 11">DSM 27373</strain>
    </source>
</reference>
<dbReference type="PANTHER" id="PTHR32322">
    <property type="entry name" value="INNER MEMBRANE TRANSPORTER"/>
    <property type="match status" value="1"/>
</dbReference>
<comment type="subcellular location">
    <subcellularLocation>
        <location evidence="1">Cell membrane</location>
        <topology evidence="1">Multi-pass membrane protein</topology>
    </subcellularLocation>
</comment>
<dbReference type="EMBL" id="SOAN01000012">
    <property type="protein sequence ID" value="TDS82958.1"/>
    <property type="molecule type" value="Genomic_DNA"/>
</dbReference>
<feature type="region of interest" description="Disordered" evidence="7">
    <location>
        <begin position="289"/>
        <end position="315"/>
    </location>
</feature>
<dbReference type="PANTHER" id="PTHR32322:SF18">
    <property type="entry name" value="S-ADENOSYLMETHIONINE_S-ADENOSYLHOMOCYSTEINE TRANSPORTER"/>
    <property type="match status" value="1"/>
</dbReference>
<feature type="domain" description="EamA" evidence="9">
    <location>
        <begin position="3"/>
        <end position="135"/>
    </location>
</feature>
<dbReference type="Proteomes" id="UP000294506">
    <property type="component" value="Unassembled WGS sequence"/>
</dbReference>
<evidence type="ECO:0000256" key="3">
    <source>
        <dbReference type="ARBA" id="ARBA00022475"/>
    </source>
</evidence>
<dbReference type="GO" id="GO:0005886">
    <property type="term" value="C:plasma membrane"/>
    <property type="evidence" value="ECO:0007669"/>
    <property type="project" value="UniProtKB-SubCell"/>
</dbReference>
<dbReference type="SUPFAM" id="SSF103481">
    <property type="entry name" value="Multidrug resistance efflux transporter EmrE"/>
    <property type="match status" value="2"/>
</dbReference>
<dbReference type="Pfam" id="PF00892">
    <property type="entry name" value="EamA"/>
    <property type="match status" value="2"/>
</dbReference>
<feature type="transmembrane region" description="Helical" evidence="8">
    <location>
        <begin position="65"/>
        <end position="85"/>
    </location>
</feature>
<proteinExistence type="inferred from homology"/>
<dbReference type="AlphaFoldDB" id="A0A4R7FW66"/>
<evidence type="ECO:0000259" key="9">
    <source>
        <dbReference type="Pfam" id="PF00892"/>
    </source>
</evidence>
<evidence type="ECO:0000313" key="11">
    <source>
        <dbReference type="Proteomes" id="UP000294506"/>
    </source>
</evidence>
<feature type="transmembrane region" description="Helical" evidence="8">
    <location>
        <begin position="124"/>
        <end position="142"/>
    </location>
</feature>
<protein>
    <submittedName>
        <fullName evidence="10">Drug/metabolite transporter (DMT)-like permease</fullName>
    </submittedName>
</protein>
<feature type="domain" description="EamA" evidence="9">
    <location>
        <begin position="150"/>
        <end position="287"/>
    </location>
</feature>
<keyword evidence="3" id="KW-1003">Cell membrane</keyword>
<accession>A0A4R7FW66</accession>
<feature type="transmembrane region" description="Helical" evidence="8">
    <location>
        <begin position="154"/>
        <end position="173"/>
    </location>
</feature>
<feature type="transmembrane region" description="Helical" evidence="8">
    <location>
        <begin position="215"/>
        <end position="233"/>
    </location>
</feature>
<gene>
    <name evidence="10" type="ORF">EV640_11225</name>
</gene>
<dbReference type="RefSeq" id="WP_051501260.1">
    <property type="nucleotide sequence ID" value="NZ_SOAN01000012.1"/>
</dbReference>
<feature type="transmembrane region" description="Helical" evidence="8">
    <location>
        <begin position="180"/>
        <end position="203"/>
    </location>
</feature>
<organism evidence="10 11">
    <name type="scientific">Nesterenkonia aurantiaca</name>
    <dbReference type="NCBI Taxonomy" id="1436010"/>
    <lineage>
        <taxon>Bacteria</taxon>
        <taxon>Bacillati</taxon>
        <taxon>Actinomycetota</taxon>
        <taxon>Actinomycetes</taxon>
        <taxon>Micrococcales</taxon>
        <taxon>Micrococcaceae</taxon>
        <taxon>Nesterenkonia</taxon>
    </lineage>
</organism>
<comment type="similarity">
    <text evidence="2">Belongs to the EamA transporter family.</text>
</comment>
<feature type="transmembrane region" description="Helical" evidence="8">
    <location>
        <begin position="91"/>
        <end position="112"/>
    </location>
</feature>
<evidence type="ECO:0000256" key="6">
    <source>
        <dbReference type="ARBA" id="ARBA00023136"/>
    </source>
</evidence>
<evidence type="ECO:0000256" key="5">
    <source>
        <dbReference type="ARBA" id="ARBA00022989"/>
    </source>
</evidence>
<feature type="transmembrane region" description="Helical" evidence="8">
    <location>
        <begin position="30"/>
        <end position="53"/>
    </location>
</feature>